<keyword evidence="1" id="KW-1133">Transmembrane helix</keyword>
<keyword evidence="1" id="KW-0812">Transmembrane</keyword>
<keyword evidence="1" id="KW-0472">Membrane</keyword>
<feature type="transmembrane region" description="Helical" evidence="1">
    <location>
        <begin position="200"/>
        <end position="218"/>
    </location>
</feature>
<dbReference type="STRING" id="1051890.A0A3N4L9N4"/>
<feature type="transmembrane region" description="Helical" evidence="1">
    <location>
        <begin position="301"/>
        <end position="322"/>
    </location>
</feature>
<gene>
    <name evidence="2" type="ORF">L211DRAFT_863706</name>
</gene>
<proteinExistence type="predicted"/>
<dbReference type="EMBL" id="ML121591">
    <property type="protein sequence ID" value="RPB19326.1"/>
    <property type="molecule type" value="Genomic_DNA"/>
</dbReference>
<evidence type="ECO:0000313" key="3">
    <source>
        <dbReference type="Proteomes" id="UP000267821"/>
    </source>
</evidence>
<name>A0A3N4L9N4_9PEZI</name>
<reference evidence="2 3" key="1">
    <citation type="journal article" date="2018" name="Nat. Ecol. Evol.">
        <title>Pezizomycetes genomes reveal the molecular basis of ectomycorrhizal truffle lifestyle.</title>
        <authorList>
            <person name="Murat C."/>
            <person name="Payen T."/>
            <person name="Noel B."/>
            <person name="Kuo A."/>
            <person name="Morin E."/>
            <person name="Chen J."/>
            <person name="Kohler A."/>
            <person name="Krizsan K."/>
            <person name="Balestrini R."/>
            <person name="Da Silva C."/>
            <person name="Montanini B."/>
            <person name="Hainaut M."/>
            <person name="Levati E."/>
            <person name="Barry K.W."/>
            <person name="Belfiori B."/>
            <person name="Cichocki N."/>
            <person name="Clum A."/>
            <person name="Dockter R.B."/>
            <person name="Fauchery L."/>
            <person name="Guy J."/>
            <person name="Iotti M."/>
            <person name="Le Tacon F."/>
            <person name="Lindquist E.A."/>
            <person name="Lipzen A."/>
            <person name="Malagnac F."/>
            <person name="Mello A."/>
            <person name="Molinier V."/>
            <person name="Miyauchi S."/>
            <person name="Poulain J."/>
            <person name="Riccioni C."/>
            <person name="Rubini A."/>
            <person name="Sitrit Y."/>
            <person name="Splivallo R."/>
            <person name="Traeger S."/>
            <person name="Wang M."/>
            <person name="Zifcakova L."/>
            <person name="Wipf D."/>
            <person name="Zambonelli A."/>
            <person name="Paolocci F."/>
            <person name="Nowrousian M."/>
            <person name="Ottonello S."/>
            <person name="Baldrian P."/>
            <person name="Spatafora J.W."/>
            <person name="Henrissat B."/>
            <person name="Nagy L.G."/>
            <person name="Aury J.M."/>
            <person name="Wincker P."/>
            <person name="Grigoriev I.V."/>
            <person name="Bonfante P."/>
            <person name="Martin F.M."/>
        </authorList>
    </citation>
    <scope>NUCLEOTIDE SEQUENCE [LARGE SCALE GENOMIC DNA]</scope>
    <source>
        <strain evidence="2 3">ATCC MYA-4762</strain>
    </source>
</reference>
<dbReference type="OrthoDB" id="9451547at2759"/>
<evidence type="ECO:0000313" key="2">
    <source>
        <dbReference type="EMBL" id="RPB19326.1"/>
    </source>
</evidence>
<dbReference type="Proteomes" id="UP000267821">
    <property type="component" value="Unassembled WGS sequence"/>
</dbReference>
<dbReference type="PANTHER" id="PTHR35043">
    <property type="entry name" value="TRANSCRIPTION FACTOR DOMAIN-CONTAINING PROTEIN"/>
    <property type="match status" value="1"/>
</dbReference>
<dbReference type="InParanoid" id="A0A3N4L9N4"/>
<feature type="transmembrane region" description="Helical" evidence="1">
    <location>
        <begin position="32"/>
        <end position="55"/>
    </location>
</feature>
<dbReference type="PANTHER" id="PTHR35043:SF8">
    <property type="entry name" value="DUF4220 DOMAIN-CONTAINING PROTEIN"/>
    <property type="match status" value="1"/>
</dbReference>
<protein>
    <submittedName>
        <fullName evidence="2">Uncharacterized protein</fullName>
    </submittedName>
</protein>
<keyword evidence="3" id="KW-1185">Reference proteome</keyword>
<sequence>MLQNQHISLRCPTDNRINRWVDGPDTRGTLDIVWSSLFTIFICTYTMLCLNVPAMDERLWRIMGRKIFWMGIAIAGPEFVLTIASGQWGTARESVTLFQNSGFPEWTLRHGFFADMGGFFVVPRVENEHYDRPFPVTSKQLNWLVTNKYLPFPDIREEDIVDKSKQDTIAKIVTSFQVGYLILQCIGRILQKLAITTLELSTLAIVACSILTSICWLQKPLDVRTPFRLTLNASIGEIRKDRLLDAEDWKHTPLDFVDDLGPSWNFNVQEYMGMPLPPYHERPVSRFGNDRFPNLKGPQEIYLCFATLGYAAIHLAGWNWTFPTRMELILWRVSSVFLFGTTFLFWVFETTAAWHRRGWWNHLFHYCFSNQTKRAELEGARLAKQSSNKPKVLPLPAEFWSILPLAVLYGAARGYLVVEVFMGLRSLEPSAYAVVNWTSFLPHV</sequence>
<dbReference type="AlphaFoldDB" id="A0A3N4L9N4"/>
<feature type="transmembrane region" description="Helical" evidence="1">
    <location>
        <begin position="328"/>
        <end position="348"/>
    </location>
</feature>
<evidence type="ECO:0000256" key="1">
    <source>
        <dbReference type="SAM" id="Phobius"/>
    </source>
</evidence>
<feature type="transmembrane region" description="Helical" evidence="1">
    <location>
        <begin position="67"/>
        <end position="88"/>
    </location>
</feature>
<accession>A0A3N4L9N4</accession>
<organism evidence="2 3">
    <name type="scientific">Terfezia boudieri ATCC MYA-4762</name>
    <dbReference type="NCBI Taxonomy" id="1051890"/>
    <lineage>
        <taxon>Eukaryota</taxon>
        <taxon>Fungi</taxon>
        <taxon>Dikarya</taxon>
        <taxon>Ascomycota</taxon>
        <taxon>Pezizomycotina</taxon>
        <taxon>Pezizomycetes</taxon>
        <taxon>Pezizales</taxon>
        <taxon>Pezizaceae</taxon>
        <taxon>Terfezia</taxon>
    </lineage>
</organism>